<dbReference type="Proteomes" id="UP000886501">
    <property type="component" value="Unassembled WGS sequence"/>
</dbReference>
<comment type="caution">
    <text evidence="1">The sequence shown here is derived from an EMBL/GenBank/DDBJ whole genome shotgun (WGS) entry which is preliminary data.</text>
</comment>
<sequence>MSTSPRLPPELCDHIIDQLRDKPDALKTCSVVSKLWTRRSQKHIFSTISFNGDPDIISWQNAFPDPCNSPAHHARTLIVNHRRGFAENHLSSFCNVTRLFLHVHPVDGYLISLTQLHGFTPLLKSLHMTFPMLPFNDVLSLVYSFPLLEDLLLTGIPMASDVKVTPSTPPKFSGSLCLAVFREMGIMANHLLSLPSGIHFRELILPWICDQDLPSMMGLISACSHTLESLHVWNHTKQTLSVRLTSPPRSNSNPLCFDAGFRVSTSTGSRSRLKA</sequence>
<proteinExistence type="predicted"/>
<gene>
    <name evidence="1" type="ORF">BDM02DRAFT_842147</name>
</gene>
<reference evidence="1" key="1">
    <citation type="submission" date="2019-10" db="EMBL/GenBank/DDBJ databases">
        <authorList>
            <consortium name="DOE Joint Genome Institute"/>
            <person name="Kuo A."/>
            <person name="Miyauchi S."/>
            <person name="Kiss E."/>
            <person name="Drula E."/>
            <person name="Kohler A."/>
            <person name="Sanchez-Garcia M."/>
            <person name="Andreopoulos B."/>
            <person name="Barry K.W."/>
            <person name="Bonito G."/>
            <person name="Buee M."/>
            <person name="Carver A."/>
            <person name="Chen C."/>
            <person name="Cichocki N."/>
            <person name="Clum A."/>
            <person name="Culley D."/>
            <person name="Crous P.W."/>
            <person name="Fauchery L."/>
            <person name="Girlanda M."/>
            <person name="Hayes R."/>
            <person name="Keri Z."/>
            <person name="Labutti K."/>
            <person name="Lipzen A."/>
            <person name="Lombard V."/>
            <person name="Magnuson J."/>
            <person name="Maillard F."/>
            <person name="Morin E."/>
            <person name="Murat C."/>
            <person name="Nolan M."/>
            <person name="Ohm R."/>
            <person name="Pangilinan J."/>
            <person name="Pereira M."/>
            <person name="Perotto S."/>
            <person name="Peter M."/>
            <person name="Riley R."/>
            <person name="Sitrit Y."/>
            <person name="Stielow B."/>
            <person name="Szollosi G."/>
            <person name="Zifcakova L."/>
            <person name="Stursova M."/>
            <person name="Spatafora J.W."/>
            <person name="Tedersoo L."/>
            <person name="Vaario L.-M."/>
            <person name="Yamada A."/>
            <person name="Yan M."/>
            <person name="Wang P."/>
            <person name="Xu J."/>
            <person name="Bruns T."/>
            <person name="Baldrian P."/>
            <person name="Vilgalys R."/>
            <person name="Henrissat B."/>
            <person name="Grigoriev I.V."/>
            <person name="Hibbett D."/>
            <person name="Nagy L.G."/>
            <person name="Martin F.M."/>
        </authorList>
    </citation>
    <scope>NUCLEOTIDE SEQUENCE</scope>
    <source>
        <strain evidence="1">P2</strain>
    </source>
</reference>
<dbReference type="EMBL" id="MU118118">
    <property type="protein sequence ID" value="KAF9644806.1"/>
    <property type="molecule type" value="Genomic_DNA"/>
</dbReference>
<accession>A0ACB6Z6N4</accession>
<protein>
    <submittedName>
        <fullName evidence="1">Uncharacterized protein</fullName>
    </submittedName>
</protein>
<organism evidence="1 2">
    <name type="scientific">Thelephora ganbajun</name>
    <name type="common">Ganba fungus</name>
    <dbReference type="NCBI Taxonomy" id="370292"/>
    <lineage>
        <taxon>Eukaryota</taxon>
        <taxon>Fungi</taxon>
        <taxon>Dikarya</taxon>
        <taxon>Basidiomycota</taxon>
        <taxon>Agaricomycotina</taxon>
        <taxon>Agaricomycetes</taxon>
        <taxon>Thelephorales</taxon>
        <taxon>Thelephoraceae</taxon>
        <taxon>Thelephora</taxon>
    </lineage>
</organism>
<reference evidence="1" key="2">
    <citation type="journal article" date="2020" name="Nat. Commun.">
        <title>Large-scale genome sequencing of mycorrhizal fungi provides insights into the early evolution of symbiotic traits.</title>
        <authorList>
            <person name="Miyauchi S."/>
            <person name="Kiss E."/>
            <person name="Kuo A."/>
            <person name="Drula E."/>
            <person name="Kohler A."/>
            <person name="Sanchez-Garcia M."/>
            <person name="Morin E."/>
            <person name="Andreopoulos B."/>
            <person name="Barry K.W."/>
            <person name="Bonito G."/>
            <person name="Buee M."/>
            <person name="Carver A."/>
            <person name="Chen C."/>
            <person name="Cichocki N."/>
            <person name="Clum A."/>
            <person name="Culley D."/>
            <person name="Crous P.W."/>
            <person name="Fauchery L."/>
            <person name="Girlanda M."/>
            <person name="Hayes R.D."/>
            <person name="Keri Z."/>
            <person name="LaButti K."/>
            <person name="Lipzen A."/>
            <person name="Lombard V."/>
            <person name="Magnuson J."/>
            <person name="Maillard F."/>
            <person name="Murat C."/>
            <person name="Nolan M."/>
            <person name="Ohm R.A."/>
            <person name="Pangilinan J."/>
            <person name="Pereira M.F."/>
            <person name="Perotto S."/>
            <person name="Peter M."/>
            <person name="Pfister S."/>
            <person name="Riley R."/>
            <person name="Sitrit Y."/>
            <person name="Stielow J.B."/>
            <person name="Szollosi G."/>
            <person name="Zifcakova L."/>
            <person name="Stursova M."/>
            <person name="Spatafora J.W."/>
            <person name="Tedersoo L."/>
            <person name="Vaario L.M."/>
            <person name="Yamada A."/>
            <person name="Yan M."/>
            <person name="Wang P."/>
            <person name="Xu J."/>
            <person name="Bruns T."/>
            <person name="Baldrian P."/>
            <person name="Vilgalys R."/>
            <person name="Dunand C."/>
            <person name="Henrissat B."/>
            <person name="Grigoriev I.V."/>
            <person name="Hibbett D."/>
            <person name="Nagy L.G."/>
            <person name="Martin F.M."/>
        </authorList>
    </citation>
    <scope>NUCLEOTIDE SEQUENCE</scope>
    <source>
        <strain evidence="1">P2</strain>
    </source>
</reference>
<keyword evidence="2" id="KW-1185">Reference proteome</keyword>
<evidence type="ECO:0000313" key="1">
    <source>
        <dbReference type="EMBL" id="KAF9644806.1"/>
    </source>
</evidence>
<name>A0ACB6Z6N4_THEGA</name>
<evidence type="ECO:0000313" key="2">
    <source>
        <dbReference type="Proteomes" id="UP000886501"/>
    </source>
</evidence>